<dbReference type="EMBL" id="HG722992">
    <property type="protein sequence ID" value="CDJ64671.1"/>
    <property type="molecule type" value="Genomic_DNA"/>
</dbReference>
<feature type="region of interest" description="Disordered" evidence="1">
    <location>
        <begin position="151"/>
        <end position="243"/>
    </location>
</feature>
<feature type="compositionally biased region" description="Polar residues" evidence="1">
    <location>
        <begin position="47"/>
        <end position="56"/>
    </location>
</feature>
<evidence type="ECO:0000313" key="3">
    <source>
        <dbReference type="Proteomes" id="UP000030754"/>
    </source>
</evidence>
<dbReference type="OrthoDB" id="10317921at2759"/>
<name>U6MKZ1_9EIME</name>
<dbReference type="AlphaFoldDB" id="U6MKZ1"/>
<reference evidence="2" key="1">
    <citation type="submission" date="2013-10" db="EMBL/GenBank/DDBJ databases">
        <title>Genomic analysis of the causative agents of coccidiosis in chickens.</title>
        <authorList>
            <person name="Reid A.J."/>
            <person name="Blake D."/>
            <person name="Billington K."/>
            <person name="Browne H."/>
            <person name="Dunn M."/>
            <person name="Hung S."/>
            <person name="Kawahara F."/>
            <person name="Miranda-Saavedra D."/>
            <person name="Mourier T."/>
            <person name="Nagra H."/>
            <person name="Otto T.D."/>
            <person name="Rawlings N."/>
            <person name="Sanchez A."/>
            <person name="Sanders M."/>
            <person name="Subramaniam C."/>
            <person name="Tay Y."/>
            <person name="Dear P."/>
            <person name="Doerig C."/>
            <person name="Gruber A."/>
            <person name="Parkinson J."/>
            <person name="Shirley M."/>
            <person name="Wan K.L."/>
            <person name="Berriman M."/>
            <person name="Tomley F."/>
            <person name="Pain A."/>
        </authorList>
    </citation>
    <scope>NUCLEOTIDE SEQUENCE [LARGE SCALE GENOMIC DNA]</scope>
    <source>
        <strain evidence="2">Houghton</strain>
    </source>
</reference>
<dbReference type="Proteomes" id="UP000030754">
    <property type="component" value="Unassembled WGS sequence"/>
</dbReference>
<dbReference type="GeneID" id="25477934"/>
<feature type="compositionally biased region" description="Polar residues" evidence="1">
    <location>
        <begin position="1"/>
        <end position="25"/>
    </location>
</feature>
<organism evidence="2 3">
    <name type="scientific">Eimeria necatrix</name>
    <dbReference type="NCBI Taxonomy" id="51315"/>
    <lineage>
        <taxon>Eukaryota</taxon>
        <taxon>Sar</taxon>
        <taxon>Alveolata</taxon>
        <taxon>Apicomplexa</taxon>
        <taxon>Conoidasida</taxon>
        <taxon>Coccidia</taxon>
        <taxon>Eucoccidiorida</taxon>
        <taxon>Eimeriorina</taxon>
        <taxon>Eimeriidae</taxon>
        <taxon>Eimeria</taxon>
    </lineage>
</organism>
<evidence type="ECO:0000256" key="1">
    <source>
        <dbReference type="SAM" id="MobiDB-lite"/>
    </source>
</evidence>
<dbReference type="RefSeq" id="XP_013433138.1">
    <property type="nucleotide sequence ID" value="XM_013577684.1"/>
</dbReference>
<protein>
    <submittedName>
        <fullName evidence="2">Uncharacterized protein</fullName>
    </submittedName>
</protein>
<dbReference type="VEuPathDB" id="ToxoDB:ENH_00078040"/>
<gene>
    <name evidence="2" type="ORF">ENH_00078040</name>
</gene>
<feature type="compositionally biased region" description="Basic and acidic residues" evidence="1">
    <location>
        <begin position="226"/>
        <end position="242"/>
    </location>
</feature>
<proteinExistence type="predicted"/>
<evidence type="ECO:0000313" key="2">
    <source>
        <dbReference type="EMBL" id="CDJ64671.1"/>
    </source>
</evidence>
<keyword evidence="3" id="KW-1185">Reference proteome</keyword>
<reference evidence="2" key="2">
    <citation type="submission" date="2013-10" db="EMBL/GenBank/DDBJ databases">
        <authorList>
            <person name="Aslett M."/>
        </authorList>
    </citation>
    <scope>NUCLEOTIDE SEQUENCE [LARGE SCALE GENOMIC DNA]</scope>
    <source>
        <strain evidence="2">Houghton</strain>
    </source>
</reference>
<feature type="region of interest" description="Disordered" evidence="1">
    <location>
        <begin position="1"/>
        <end position="67"/>
    </location>
</feature>
<sequence>MQRPTWETSAPFTSGSYRWNQQQQVRRGGSRRPRGASSGRPADGFRGSQSFASSTELLPIPPRALDDPWEALHSKYGGIQPLDAPTEEVQRELQAEVARQVRLQQILGLRENLPGNGFNGAETVHAQATCLPQPSGSPLVPVGVTEYLATTQEKRQSDPNDVEGCKSPSERPSVPPQDSHSTEATSSVARNRPLVLPPPQFGPKEAEEGAAASPVSSTDFLVGTGNDDHSIRAGRSTDEPKRGMCLPAVTMNLAGALQGSQALCLDEEGILKKLRRDV</sequence>
<feature type="compositionally biased region" description="Polar residues" evidence="1">
    <location>
        <begin position="176"/>
        <end position="189"/>
    </location>
</feature>
<accession>U6MKZ1</accession>